<organism evidence="2 3">
    <name type="scientific">Pseudomonas segetis</name>
    <dbReference type="NCBI Taxonomy" id="298908"/>
    <lineage>
        <taxon>Bacteria</taxon>
        <taxon>Pseudomonadati</taxon>
        <taxon>Pseudomonadota</taxon>
        <taxon>Gammaproteobacteria</taxon>
        <taxon>Pseudomonadales</taxon>
        <taxon>Pseudomonadaceae</taxon>
        <taxon>Pseudomonas</taxon>
    </lineage>
</organism>
<accession>A0A239I8F6</accession>
<dbReference type="EMBL" id="FZOG01000006">
    <property type="protein sequence ID" value="SNS89588.1"/>
    <property type="molecule type" value="Genomic_DNA"/>
</dbReference>
<reference evidence="3" key="1">
    <citation type="submission" date="2017-06" db="EMBL/GenBank/DDBJ databases">
        <authorList>
            <person name="Varghese N."/>
            <person name="Submissions S."/>
        </authorList>
    </citation>
    <scope>NUCLEOTIDE SEQUENCE [LARGE SCALE GENOMIC DNA]</scope>
    <source>
        <strain evidence="3">CIP 108523</strain>
    </source>
</reference>
<feature type="compositionally biased region" description="Low complexity" evidence="1">
    <location>
        <begin position="19"/>
        <end position="34"/>
    </location>
</feature>
<dbReference type="RefSeq" id="WP_089360852.1">
    <property type="nucleotide sequence ID" value="NZ_FZOG01000006.1"/>
</dbReference>
<protein>
    <submittedName>
        <fullName evidence="2">Uncharacterized protein</fullName>
    </submittedName>
</protein>
<dbReference type="Proteomes" id="UP000242915">
    <property type="component" value="Unassembled WGS sequence"/>
</dbReference>
<evidence type="ECO:0000313" key="3">
    <source>
        <dbReference type="Proteomes" id="UP000242915"/>
    </source>
</evidence>
<keyword evidence="3" id="KW-1185">Reference proteome</keyword>
<dbReference type="AlphaFoldDB" id="A0A239I8F6"/>
<feature type="region of interest" description="Disordered" evidence="1">
    <location>
        <begin position="668"/>
        <end position="699"/>
    </location>
</feature>
<feature type="compositionally biased region" description="Polar residues" evidence="1">
    <location>
        <begin position="676"/>
        <end position="698"/>
    </location>
</feature>
<gene>
    <name evidence="2" type="ORF">SAMN05216255_3753</name>
</gene>
<proteinExistence type="predicted"/>
<name>A0A239I8F6_9PSED</name>
<evidence type="ECO:0000313" key="2">
    <source>
        <dbReference type="EMBL" id="SNS89588.1"/>
    </source>
</evidence>
<evidence type="ECO:0000256" key="1">
    <source>
        <dbReference type="SAM" id="MobiDB-lite"/>
    </source>
</evidence>
<feature type="compositionally biased region" description="Polar residues" evidence="1">
    <location>
        <begin position="1"/>
        <end position="18"/>
    </location>
</feature>
<sequence>MDNTSSPAQAGPSTQQQNSGDTSAQASSDQAAGTRDVLQLDPLPQELPTCEQSFDEEAAHPCTTRYGSIIYATDEKAFWLIPERVASLLKEAEHKLGQQIAPTKSPDERKKGLDESGLLEYFMEPVLANFLGGAQRDRMLQIEAEEPHLEARYLQKRAYALMDPRMRATPTWDEYQRLDPLYREWDSLRDRALQIAQSQGYTYENEHLFTPEAMEARKRVETYLKARDALLSQGELPVYSLDEIAKLLAERKSRYDDALDCTVNCRAKLATYMSWIDSNEQGIQYSEYLDAIIAVADYGLALPEFALVDSAAGAGLDSGVAAFKHYLSLEQRLLQVTQRISDKYKAWIEASGENTPAPAGLVEAESLERSALLTEKLSLKTLAEQNVASMHPRRHLIWQPDDFKPKPVERLVKTHFPLREVSFADGKSVLSHFSLKDMGDNFKADAVKLLKDSPSKLRSSVSGANSVAEGARTEFQEWLLSQGAKQLKDQAGNWFDDEGWFDIELFYQYLQTQHWQVAILDDAGTRAEWGERLQQILFRQDARTALRLFDQSPQAQLIRCLTPPQPSIHSAASVATPNFTMAEGFQAFASATLDIDLARGEVELLKVDIPERSTATDLKLTYVDYKGAKQELNLGRFSFHCSILAWGYAGASLMLAGSLRFGPDKSSHDLLLDPSQPGTRTPGTINSTHASQPVTSGSGDMRVDDGVKAQFNVFAGVQAGIKITGAVNWAPPAALAALRSAPLAGADASTVAQDNQWLSLARLGANLSIAAGIGAKAELSISLQNNRLILTIKAAVIAGPGVDGVFSFEVGYQAVAELINIFRRELRENHYRPLGWVTSDAFGMMSMLNLLAAVGLDMKMVYMMDMAFSLYEALTQGGKGGPIAHGIMTYRKPAELERWFVEAIPEALGPMLMTLISPPEAFSVTNTVIIDGQPESRVQRYAEVQCHLLQQQAIERILGWITRQAQATGKLAEAQRQFEEACTRMNRFGTKPETSGQSYCENRLALDNFMAERVLGLDGANNRMRARYKAYTMTLGALKDGFCQRSSYYGRTFIPAGRAEYIGPAQ</sequence>
<feature type="region of interest" description="Disordered" evidence="1">
    <location>
        <begin position="1"/>
        <end position="36"/>
    </location>
</feature>